<dbReference type="InterPro" id="IPR025711">
    <property type="entry name" value="PepSY"/>
</dbReference>
<feature type="region of interest" description="Disordered" evidence="1">
    <location>
        <begin position="187"/>
        <end position="233"/>
    </location>
</feature>
<feature type="chain" id="PRO_5016604013" evidence="2">
    <location>
        <begin position="26"/>
        <end position="233"/>
    </location>
</feature>
<evidence type="ECO:0000256" key="2">
    <source>
        <dbReference type="SAM" id="SignalP"/>
    </source>
</evidence>
<evidence type="ECO:0000259" key="3">
    <source>
        <dbReference type="Pfam" id="PF03413"/>
    </source>
</evidence>
<dbReference type="Gene3D" id="3.10.450.40">
    <property type="match status" value="2"/>
</dbReference>
<feature type="signal peptide" evidence="2">
    <location>
        <begin position="1"/>
        <end position="25"/>
    </location>
</feature>
<dbReference type="EMBL" id="QQNA01000098">
    <property type="protein sequence ID" value="RDG37525.1"/>
    <property type="molecule type" value="Genomic_DNA"/>
</dbReference>
<evidence type="ECO:0000313" key="5">
    <source>
        <dbReference type="Proteomes" id="UP000253741"/>
    </source>
</evidence>
<feature type="compositionally biased region" description="Basic and acidic residues" evidence="1">
    <location>
        <begin position="37"/>
        <end position="48"/>
    </location>
</feature>
<keyword evidence="5" id="KW-1185">Reference proteome</keyword>
<name>A0A370BDL0_9ACTN</name>
<dbReference type="AlphaFoldDB" id="A0A370BDL0"/>
<protein>
    <submittedName>
        <fullName evidence="4">Peptidase M4</fullName>
    </submittedName>
</protein>
<keyword evidence="2" id="KW-0732">Signal</keyword>
<evidence type="ECO:0000313" key="4">
    <source>
        <dbReference type="EMBL" id="RDG37525.1"/>
    </source>
</evidence>
<feature type="domain" description="PepSY" evidence="3">
    <location>
        <begin position="161"/>
        <end position="209"/>
    </location>
</feature>
<feature type="domain" description="PepSY" evidence="3">
    <location>
        <begin position="74"/>
        <end position="127"/>
    </location>
</feature>
<comment type="caution">
    <text evidence="4">The sequence shown here is derived from an EMBL/GenBank/DDBJ whole genome shotgun (WGS) entry which is preliminary data.</text>
</comment>
<feature type="region of interest" description="Disordered" evidence="1">
    <location>
        <begin position="25"/>
        <end position="73"/>
    </location>
</feature>
<evidence type="ECO:0000256" key="1">
    <source>
        <dbReference type="SAM" id="MobiDB-lite"/>
    </source>
</evidence>
<sequence>MKLKLAISAITAAVLIGGGTYTALAASHGTDSTDSTDSARAERSDRAPAADGPAADGPAATPTAATAPGARGELTAGEAVAAALARFPGAVSSVERDDDRAGRWEVDLFGADDVRRELTVDAADGTVRVDRAGRDDDGDDDARDRAALRAAAVDVRQAAVAALASVPGTVTSAEIDDAPGARWEVEVRGEDGREHELNVDARTAKVTADHDGDHDDRDAHDDHDGDRDARDDD</sequence>
<dbReference type="Pfam" id="PF03413">
    <property type="entry name" value="PepSY"/>
    <property type="match status" value="2"/>
</dbReference>
<gene>
    <name evidence="4" type="ORF">DVH02_13965</name>
</gene>
<proteinExistence type="predicted"/>
<reference evidence="4 5" key="1">
    <citation type="submission" date="2018-07" db="EMBL/GenBank/DDBJ databases">
        <title>Streptomyces species from bats.</title>
        <authorList>
            <person name="Dunlap C."/>
        </authorList>
    </citation>
    <scope>NUCLEOTIDE SEQUENCE [LARGE SCALE GENOMIC DNA]</scope>
    <source>
        <strain evidence="4 5">AC230</strain>
    </source>
</reference>
<organism evidence="4 5">
    <name type="scientific">Streptomyces corynorhini</name>
    <dbReference type="NCBI Taxonomy" id="2282652"/>
    <lineage>
        <taxon>Bacteria</taxon>
        <taxon>Bacillati</taxon>
        <taxon>Actinomycetota</taxon>
        <taxon>Actinomycetes</taxon>
        <taxon>Kitasatosporales</taxon>
        <taxon>Streptomycetaceae</taxon>
        <taxon>Streptomyces</taxon>
    </lineage>
</organism>
<accession>A0A370BDL0</accession>
<dbReference type="Proteomes" id="UP000253741">
    <property type="component" value="Unassembled WGS sequence"/>
</dbReference>
<dbReference type="RefSeq" id="WP_114624128.1">
    <property type="nucleotide sequence ID" value="NZ_QQNA01000098.1"/>
</dbReference>
<dbReference type="OrthoDB" id="4336385at2"/>
<feature type="compositionally biased region" description="Low complexity" evidence="1">
    <location>
        <begin position="49"/>
        <end position="73"/>
    </location>
</feature>